<name>A0ACC1HFP9_9FUNG</name>
<sequence>TSQGVKIAYLGGAPADCRSQDSHEDSSYHNNNADQESPPADDTSGDQGKDDSNNTDNAAASSGDYYCFADKDIAELTSMDSANMPDILVSYNWPSGVTRLSKIPLSSPNDAPSRSGLVANACQLLKPRYHFAASEGVYYEREPWDYGADVKIGGLHRHYTRFIGIGGFKNPTIKSKWLYAVNVVPLCFVAEGKMSEVPTPTGCTRCPLGDIDGSKKRQTAADSHEDDSNAQFFWGSNAKKPRSSRRAPPEGYVCRKCNVPGHYIQDCPESNDQEDSGSRQQQQQQHREPPEGYICRICKNPGHWVQQCPERSTNAVNNRN</sequence>
<organism evidence="1 2">
    <name type="scientific">Spiromyces aspiralis</name>
    <dbReference type="NCBI Taxonomy" id="68401"/>
    <lineage>
        <taxon>Eukaryota</taxon>
        <taxon>Fungi</taxon>
        <taxon>Fungi incertae sedis</taxon>
        <taxon>Zoopagomycota</taxon>
        <taxon>Kickxellomycotina</taxon>
        <taxon>Kickxellomycetes</taxon>
        <taxon>Kickxellales</taxon>
        <taxon>Kickxellaceae</taxon>
        <taxon>Spiromyces</taxon>
    </lineage>
</organism>
<evidence type="ECO:0000313" key="2">
    <source>
        <dbReference type="Proteomes" id="UP001145114"/>
    </source>
</evidence>
<reference evidence="1" key="1">
    <citation type="submission" date="2022-06" db="EMBL/GenBank/DDBJ databases">
        <title>Phylogenomic reconstructions and comparative analyses of Kickxellomycotina fungi.</title>
        <authorList>
            <person name="Reynolds N.K."/>
            <person name="Stajich J.E."/>
            <person name="Barry K."/>
            <person name="Grigoriev I.V."/>
            <person name="Crous P."/>
            <person name="Smith M.E."/>
        </authorList>
    </citation>
    <scope>NUCLEOTIDE SEQUENCE</scope>
    <source>
        <strain evidence="1">RSA 2271</strain>
    </source>
</reference>
<comment type="caution">
    <text evidence="1">The sequence shown here is derived from an EMBL/GenBank/DDBJ whole genome shotgun (WGS) entry which is preliminary data.</text>
</comment>
<protein>
    <submittedName>
        <fullName evidence="1">Uncharacterized protein</fullName>
    </submittedName>
</protein>
<dbReference type="Proteomes" id="UP001145114">
    <property type="component" value="Unassembled WGS sequence"/>
</dbReference>
<keyword evidence="2" id="KW-1185">Reference proteome</keyword>
<accession>A0ACC1HFP9</accession>
<feature type="non-terminal residue" evidence="1">
    <location>
        <position position="320"/>
    </location>
</feature>
<feature type="non-terminal residue" evidence="1">
    <location>
        <position position="1"/>
    </location>
</feature>
<gene>
    <name evidence="1" type="ORF">EV182_006561</name>
</gene>
<evidence type="ECO:0000313" key="1">
    <source>
        <dbReference type="EMBL" id="KAJ1672759.1"/>
    </source>
</evidence>
<dbReference type="EMBL" id="JAMZIH010007884">
    <property type="protein sequence ID" value="KAJ1672759.1"/>
    <property type="molecule type" value="Genomic_DNA"/>
</dbReference>
<proteinExistence type="predicted"/>